<feature type="repeat" description="PPR" evidence="4">
    <location>
        <begin position="417"/>
        <end position="451"/>
    </location>
</feature>
<feature type="repeat" description="PPR" evidence="4">
    <location>
        <begin position="452"/>
        <end position="486"/>
    </location>
</feature>
<name>A0ABD3K8L0_EUCGL</name>
<dbReference type="PANTHER" id="PTHR47926:SF452">
    <property type="entry name" value="PENTATRICOPEPTIDE REPEAT-CONTAINING PROTEIN"/>
    <property type="match status" value="1"/>
</dbReference>
<dbReference type="AlphaFoldDB" id="A0ABD3K8L0"/>
<evidence type="ECO:0000256" key="1">
    <source>
        <dbReference type="ARBA" id="ARBA00006643"/>
    </source>
</evidence>
<dbReference type="InterPro" id="IPR046848">
    <property type="entry name" value="E_motif"/>
</dbReference>
<sequence length="891" mass="100588">MENLIIPCKSRLPVVVPPPPTPQPKQDTPLGFTTRPFISLSRKTHPRMADAHLNYLCRKGHLREAIAVLDYVGQNGLKVRPNTYAKLVESCITENSIQLGRKVHAMVDLVEVLPLFVETKLVGMYAKCGSLDDARKVFDGMLERNLYTWSAIIGAYSREKRWREAVDMFYSMVEEGVMPDGFLFPKILQACGNAGDIRTGMLIHSIVIKSGMFSHERVTNTVLAVYAKCGELNSARRLFDSMEHKDTVTWNSLISGYCQKGEMDEAYRLFDAMQKEGTKPGLVTWNVLIAGYSQMGKYDVALELMSKMESQGLVPDVFTWTSLISGFGQNNRQSQALDLFREMLMVGIKPNGVTITSAISACTSLQALNRGKEVHSVAVKMGLGDNVLVGNSLIDMYSKREELEAARWVFDVIKDKDVYSWNSMIKGYFNAGYGGKAHELFLTMQESDVRPNVITWNVMISGYMQNGDDDQAMNLFQRMEKDGKVKRNTASWNSLISGYTQNGQMDKALGIFREMQSLHVSLNSVTVLSVLPSCANLIAINKVKEIHGCVVRRDLESVLSVSNSLIDTYAKSGKIEYSRRLFDRVTSKDIITWNSMIGGYIWHGCHRSALDLYDLMRQFGLKPNRGTFLSILNAYSLAGLVEEGKRVFSTITEELLIVPALEHYIAMVELYGRAGRLGEAVEFIENMPLEPDFSIWLALFSACRIHKNIALAVLAAERLLEFEVGNHSIYQLLSQTFGLYGKSEHALKLKRLEKDALARKSPGESWIIKGNKVYRFIADCSTPYFEHLHSWLREIEEKVRGFESYDRLCIEEEEKEETGRIHSEKLAIAFALAGKYRAPQTIRIMKNSRMCVDCHKTAKYVTLSYGCEIYLSDSKCLHHFKDGVCSCGDYW</sequence>
<evidence type="ECO:0000313" key="6">
    <source>
        <dbReference type="EMBL" id="KAL3734663.1"/>
    </source>
</evidence>
<reference evidence="6 7" key="1">
    <citation type="submission" date="2024-11" db="EMBL/GenBank/DDBJ databases">
        <title>Chromosome-level genome assembly of Eucalyptus globulus Labill. provides insights into its genome evolution.</title>
        <authorList>
            <person name="Li X."/>
        </authorList>
    </citation>
    <scope>NUCLEOTIDE SEQUENCE [LARGE SCALE GENOMIC DNA]</scope>
    <source>
        <strain evidence="6">CL2024</strain>
        <tissue evidence="6">Fresh tender leaves</tissue>
    </source>
</reference>
<dbReference type="FunFam" id="1.25.40.10:FF:000158">
    <property type="entry name" value="pentatricopeptide repeat-containing protein At2g33680"/>
    <property type="match status" value="1"/>
</dbReference>
<evidence type="ECO:0000256" key="2">
    <source>
        <dbReference type="ARBA" id="ARBA00022737"/>
    </source>
</evidence>
<keyword evidence="2" id="KW-0677">Repeat</keyword>
<dbReference type="Pfam" id="PF13041">
    <property type="entry name" value="PPR_2"/>
    <property type="match status" value="4"/>
</dbReference>
<feature type="repeat" description="PPR" evidence="4">
    <location>
        <begin position="145"/>
        <end position="179"/>
    </location>
</feature>
<protein>
    <recommendedName>
        <fullName evidence="5">DYW domain-containing protein</fullName>
    </recommendedName>
</protein>
<accession>A0ABD3K8L0</accession>
<dbReference type="Gene3D" id="1.25.40.10">
    <property type="entry name" value="Tetratricopeptide repeat domain"/>
    <property type="match status" value="5"/>
</dbReference>
<dbReference type="FunFam" id="1.25.40.10:FF:000205">
    <property type="entry name" value="Pentatricopeptide repeat-containing protein, mitochondrial"/>
    <property type="match status" value="1"/>
</dbReference>
<feature type="repeat" description="PPR" evidence="4">
    <location>
        <begin position="589"/>
        <end position="623"/>
    </location>
</feature>
<dbReference type="Pfam" id="PF14432">
    <property type="entry name" value="DYW_deaminase"/>
    <property type="match status" value="1"/>
</dbReference>
<dbReference type="NCBIfam" id="TIGR00756">
    <property type="entry name" value="PPR"/>
    <property type="match status" value="8"/>
</dbReference>
<comment type="similarity">
    <text evidence="3">Belongs to the PPR family. PCMP-E subfamily.</text>
</comment>
<dbReference type="InterPro" id="IPR032867">
    <property type="entry name" value="DYW_dom"/>
</dbReference>
<dbReference type="GO" id="GO:0005739">
    <property type="term" value="C:mitochondrion"/>
    <property type="evidence" value="ECO:0007669"/>
    <property type="project" value="UniProtKB-ARBA"/>
</dbReference>
<feature type="domain" description="DYW" evidence="5">
    <location>
        <begin position="810"/>
        <end position="891"/>
    </location>
</feature>
<dbReference type="EMBL" id="JBJKBG010000006">
    <property type="protein sequence ID" value="KAL3734663.1"/>
    <property type="molecule type" value="Genomic_DNA"/>
</dbReference>
<dbReference type="Pfam" id="PF20431">
    <property type="entry name" value="E_motif"/>
    <property type="match status" value="1"/>
</dbReference>
<dbReference type="FunFam" id="1.25.40.10:FF:000380">
    <property type="entry name" value="Pentatricopeptide repeat-containing protein, chloroplastic"/>
    <property type="match status" value="1"/>
</dbReference>
<evidence type="ECO:0000256" key="3">
    <source>
        <dbReference type="ARBA" id="ARBA00061659"/>
    </source>
</evidence>
<dbReference type="InterPro" id="IPR002885">
    <property type="entry name" value="PPR_rpt"/>
</dbReference>
<feature type="repeat" description="PPR" evidence="4">
    <location>
        <begin position="488"/>
        <end position="522"/>
    </location>
</feature>
<dbReference type="GO" id="GO:0016070">
    <property type="term" value="P:RNA metabolic process"/>
    <property type="evidence" value="ECO:0007669"/>
    <property type="project" value="UniProtKB-ARBA"/>
</dbReference>
<dbReference type="Proteomes" id="UP001634007">
    <property type="component" value="Unassembled WGS sequence"/>
</dbReference>
<comment type="caution">
    <text evidence="6">The sequence shown here is derived from an EMBL/GenBank/DDBJ whole genome shotgun (WGS) entry which is preliminary data.</text>
</comment>
<organism evidence="6 7">
    <name type="scientific">Eucalyptus globulus</name>
    <name type="common">Tasmanian blue gum</name>
    <dbReference type="NCBI Taxonomy" id="34317"/>
    <lineage>
        <taxon>Eukaryota</taxon>
        <taxon>Viridiplantae</taxon>
        <taxon>Streptophyta</taxon>
        <taxon>Embryophyta</taxon>
        <taxon>Tracheophyta</taxon>
        <taxon>Spermatophyta</taxon>
        <taxon>Magnoliopsida</taxon>
        <taxon>eudicotyledons</taxon>
        <taxon>Gunneridae</taxon>
        <taxon>Pentapetalae</taxon>
        <taxon>rosids</taxon>
        <taxon>malvids</taxon>
        <taxon>Myrtales</taxon>
        <taxon>Myrtaceae</taxon>
        <taxon>Myrtoideae</taxon>
        <taxon>Eucalypteae</taxon>
        <taxon>Eucalyptus</taxon>
    </lineage>
</organism>
<feature type="repeat" description="PPR" evidence="4">
    <location>
        <begin position="281"/>
        <end position="315"/>
    </location>
</feature>
<dbReference type="GO" id="GO:0099402">
    <property type="term" value="P:plant organ development"/>
    <property type="evidence" value="ECO:0007669"/>
    <property type="project" value="UniProtKB-ARBA"/>
</dbReference>
<dbReference type="PANTHER" id="PTHR47926">
    <property type="entry name" value="PENTATRICOPEPTIDE REPEAT-CONTAINING PROTEIN"/>
    <property type="match status" value="1"/>
</dbReference>
<keyword evidence="7" id="KW-1185">Reference proteome</keyword>
<feature type="repeat" description="PPR" evidence="4">
    <location>
        <begin position="246"/>
        <end position="280"/>
    </location>
</feature>
<evidence type="ECO:0000256" key="4">
    <source>
        <dbReference type="PROSITE-ProRule" id="PRU00708"/>
    </source>
</evidence>
<evidence type="ECO:0000259" key="5">
    <source>
        <dbReference type="Pfam" id="PF14432"/>
    </source>
</evidence>
<dbReference type="SUPFAM" id="SSF81901">
    <property type="entry name" value="HCP-like"/>
    <property type="match status" value="1"/>
</dbReference>
<dbReference type="InterPro" id="IPR046960">
    <property type="entry name" value="PPR_At4g14850-like_plant"/>
</dbReference>
<evidence type="ECO:0000313" key="7">
    <source>
        <dbReference type="Proteomes" id="UP001634007"/>
    </source>
</evidence>
<dbReference type="PROSITE" id="PS51375">
    <property type="entry name" value="PPR"/>
    <property type="match status" value="8"/>
</dbReference>
<proteinExistence type="inferred from homology"/>
<dbReference type="InterPro" id="IPR011990">
    <property type="entry name" value="TPR-like_helical_dom_sf"/>
</dbReference>
<comment type="similarity">
    <text evidence="1">Belongs to the PPR family. PCMP-H subfamily.</text>
</comment>
<dbReference type="FunFam" id="1.25.40.10:FF:000393">
    <property type="entry name" value="Pentatricopeptide repeat-containing protein At1g20230"/>
    <property type="match status" value="1"/>
</dbReference>
<dbReference type="Pfam" id="PF01535">
    <property type="entry name" value="PPR"/>
    <property type="match status" value="4"/>
</dbReference>
<dbReference type="Pfam" id="PF12854">
    <property type="entry name" value="PPR_1"/>
    <property type="match status" value="1"/>
</dbReference>
<gene>
    <name evidence="6" type="ORF">ACJRO7_023934</name>
</gene>
<feature type="repeat" description="PPR" evidence="4">
    <location>
        <begin position="316"/>
        <end position="350"/>
    </location>
</feature>